<accession>A0A378PS71</accession>
<dbReference type="AlphaFoldDB" id="A0A378PS71"/>
<evidence type="ECO:0000259" key="14">
    <source>
        <dbReference type="Pfam" id="PF04413"/>
    </source>
</evidence>
<keyword evidence="12" id="KW-1003">Cell membrane</keyword>
<sequence length="425" mass="47739">MRPPLYYRFAITALKPLYCLFLACKKANLPHYEREIAERFGQGYLPISHDKPVIWCHAVSLGELNTAYPLLRRMLADGYHLWITSTTQTGFNRAEMLFKDELGKSVQHSFVPVDDVAVLGRFLAYVRPSMAVFVETELWANTLSVLAEQGIASVMANARLTQKSFDSYAKFKGLSQGMMANLSLIIAQDEQSYRNFIALGANPDKVKQAYSLKWSGQIGKAQTLDNFNSLTNFTDFVKNRPIWVMASTHEGEERLALETHKRLLAVFPSLLLILVPRHPERFNEVASLCTQFVYHRRSLGEPIADDVQVYLADSMGELMAWYELSDVAVVGGSFVDKGGHNPIEPVSLAMPVIMGRYVKNCAEIVRDFADVGVLMQSDDDGLYDNIKAWLDNPALAKEAGESGQRLVQERAGADKVQFDMIRKLL</sequence>
<comment type="similarity">
    <text evidence="3">Belongs to the glycosyltransferase group 1 family. Glycosyltransferase 30 subfamily.</text>
</comment>
<evidence type="ECO:0000256" key="5">
    <source>
        <dbReference type="ARBA" id="ARBA00019077"/>
    </source>
</evidence>
<name>A0A378PS71_MORBO</name>
<dbReference type="InterPro" id="IPR039901">
    <property type="entry name" value="Kdotransferase"/>
</dbReference>
<evidence type="ECO:0000313" key="16">
    <source>
        <dbReference type="Proteomes" id="UP000254133"/>
    </source>
</evidence>
<evidence type="ECO:0000256" key="6">
    <source>
        <dbReference type="ARBA" id="ARBA00022519"/>
    </source>
</evidence>
<dbReference type="InterPro" id="IPR038107">
    <property type="entry name" value="Glycos_transf_N_sf"/>
</dbReference>
<dbReference type="SUPFAM" id="SSF53756">
    <property type="entry name" value="UDP-Glycosyltransferase/glycogen phosphorylase"/>
    <property type="match status" value="1"/>
</dbReference>
<evidence type="ECO:0000256" key="12">
    <source>
        <dbReference type="RuleBase" id="RU365103"/>
    </source>
</evidence>
<evidence type="ECO:0000256" key="9">
    <source>
        <dbReference type="ARBA" id="ARBA00049183"/>
    </source>
</evidence>
<feature type="domain" description="3-deoxy-D-manno-octulosonic-acid transferase N-terminal" evidence="14">
    <location>
        <begin position="35"/>
        <end position="214"/>
    </location>
</feature>
<comment type="pathway">
    <text evidence="2 12">Bacterial outer membrane biogenesis; LPS core biosynthesis.</text>
</comment>
<keyword evidence="6" id="KW-0472">Membrane</keyword>
<dbReference type="Pfam" id="PF04413">
    <property type="entry name" value="Glycos_transf_N"/>
    <property type="match status" value="1"/>
</dbReference>
<evidence type="ECO:0000256" key="4">
    <source>
        <dbReference type="ARBA" id="ARBA00012621"/>
    </source>
</evidence>
<feature type="site" description="Transition state stabilizer" evidence="11">
    <location>
        <position position="213"/>
    </location>
</feature>
<comment type="subcellular location">
    <subcellularLocation>
        <location evidence="1">Cell envelope</location>
    </subcellularLocation>
    <subcellularLocation>
        <location evidence="12">Cell membrane</location>
    </subcellularLocation>
</comment>
<dbReference type="FunFam" id="3.40.50.2000:FF:000032">
    <property type="entry name" value="3-deoxy-D-manno-octulosonic acid transferase"/>
    <property type="match status" value="1"/>
</dbReference>
<evidence type="ECO:0000259" key="13">
    <source>
        <dbReference type="Pfam" id="PF00534"/>
    </source>
</evidence>
<dbReference type="GO" id="GO:0009244">
    <property type="term" value="P:lipopolysaccharide core region biosynthetic process"/>
    <property type="evidence" value="ECO:0007669"/>
    <property type="project" value="UniProtKB-UniRule"/>
</dbReference>
<keyword evidence="6" id="KW-0997">Cell inner membrane</keyword>
<dbReference type="Pfam" id="PF00534">
    <property type="entry name" value="Glycos_transf_1"/>
    <property type="match status" value="1"/>
</dbReference>
<organism evidence="15 16">
    <name type="scientific">Moraxella bovis</name>
    <dbReference type="NCBI Taxonomy" id="476"/>
    <lineage>
        <taxon>Bacteria</taxon>
        <taxon>Pseudomonadati</taxon>
        <taxon>Pseudomonadota</taxon>
        <taxon>Gammaproteobacteria</taxon>
        <taxon>Moraxellales</taxon>
        <taxon>Moraxellaceae</taxon>
        <taxon>Moraxella</taxon>
    </lineage>
</organism>
<evidence type="ECO:0000256" key="10">
    <source>
        <dbReference type="PIRSR" id="PIRSR639901-1"/>
    </source>
</evidence>
<dbReference type="UniPathway" id="UPA00958"/>
<dbReference type="Gene3D" id="3.40.50.2000">
    <property type="entry name" value="Glycogen Phosphorylase B"/>
    <property type="match status" value="1"/>
</dbReference>
<evidence type="ECO:0000256" key="7">
    <source>
        <dbReference type="ARBA" id="ARBA00022679"/>
    </source>
</evidence>
<feature type="domain" description="Glycosyl transferase family 1" evidence="13">
    <location>
        <begin position="298"/>
        <end position="404"/>
    </location>
</feature>
<evidence type="ECO:0000313" key="15">
    <source>
        <dbReference type="EMBL" id="STY91418.1"/>
    </source>
</evidence>
<evidence type="ECO:0000256" key="1">
    <source>
        <dbReference type="ARBA" id="ARBA00004196"/>
    </source>
</evidence>
<proteinExistence type="inferred from homology"/>
<dbReference type="Proteomes" id="UP000254133">
    <property type="component" value="Unassembled WGS sequence"/>
</dbReference>
<dbReference type="InterPro" id="IPR001296">
    <property type="entry name" value="Glyco_trans_1"/>
</dbReference>
<gene>
    <name evidence="15" type="primary">waaA</name>
    <name evidence="15" type="ORF">NCTC9426_01470</name>
</gene>
<dbReference type="GO" id="GO:0009245">
    <property type="term" value="P:lipid A biosynthetic process"/>
    <property type="evidence" value="ECO:0007669"/>
    <property type="project" value="TreeGrafter"/>
</dbReference>
<feature type="site" description="Transition state stabilizer" evidence="11">
    <location>
        <position position="135"/>
    </location>
</feature>
<comment type="function">
    <text evidence="12">Involved in lipopolysaccharide (LPS) biosynthesis. Catalyzes the transfer of 3-deoxy-D-manno-octulosonate (Kdo) residue(s) from CMP-Kdo to lipid IV(A), the tetraacyldisaccharide-1,4'-bisphosphate precursor of lipid A.</text>
</comment>
<dbReference type="RefSeq" id="WP_115369260.1">
    <property type="nucleotide sequence ID" value="NZ_UGPZ01000002.1"/>
</dbReference>
<dbReference type="PANTHER" id="PTHR42755">
    <property type="entry name" value="3-DEOXY-MANNO-OCTULOSONATE CYTIDYLYLTRANSFERASE"/>
    <property type="match status" value="1"/>
</dbReference>
<keyword evidence="15" id="KW-0328">Glycosyltransferase</keyword>
<comment type="catalytic activity">
    <reaction evidence="9 12">
        <text>lipid IVA (E. coli) + CMP-3-deoxy-beta-D-manno-octulosonate = alpha-Kdo-(2-&gt;6)-lipid IVA (E. coli) + CMP + H(+)</text>
        <dbReference type="Rhea" id="RHEA:28066"/>
        <dbReference type="ChEBI" id="CHEBI:15378"/>
        <dbReference type="ChEBI" id="CHEBI:58603"/>
        <dbReference type="ChEBI" id="CHEBI:60364"/>
        <dbReference type="ChEBI" id="CHEBI:60377"/>
        <dbReference type="ChEBI" id="CHEBI:85987"/>
        <dbReference type="EC" id="2.4.99.12"/>
    </reaction>
</comment>
<dbReference type="EC" id="2.4.99.12" evidence="4 12"/>
<dbReference type="InterPro" id="IPR007507">
    <property type="entry name" value="Glycos_transf_N"/>
</dbReference>
<dbReference type="EMBL" id="UGPZ01000002">
    <property type="protein sequence ID" value="STY91418.1"/>
    <property type="molecule type" value="Genomic_DNA"/>
</dbReference>
<evidence type="ECO:0000256" key="3">
    <source>
        <dbReference type="ARBA" id="ARBA00006380"/>
    </source>
</evidence>
<dbReference type="GO" id="GO:0030313">
    <property type="term" value="C:cell envelope"/>
    <property type="evidence" value="ECO:0007669"/>
    <property type="project" value="UniProtKB-SubCell"/>
</dbReference>
<evidence type="ECO:0000256" key="8">
    <source>
        <dbReference type="ARBA" id="ARBA00031445"/>
    </source>
</evidence>
<dbReference type="GO" id="GO:0043842">
    <property type="term" value="F:Kdo transferase activity"/>
    <property type="evidence" value="ECO:0007669"/>
    <property type="project" value="UniProtKB-EC"/>
</dbReference>
<dbReference type="GO" id="GO:0005886">
    <property type="term" value="C:plasma membrane"/>
    <property type="evidence" value="ECO:0007669"/>
    <property type="project" value="UniProtKB-SubCell"/>
</dbReference>
<evidence type="ECO:0000256" key="11">
    <source>
        <dbReference type="PIRSR" id="PIRSR639901-2"/>
    </source>
</evidence>
<dbReference type="Gene3D" id="3.40.50.11720">
    <property type="entry name" value="3-Deoxy-D-manno-octulosonic-acid transferase, N-terminal domain"/>
    <property type="match status" value="1"/>
</dbReference>
<reference evidence="15 16" key="1">
    <citation type="submission" date="2018-06" db="EMBL/GenBank/DDBJ databases">
        <authorList>
            <consortium name="Pathogen Informatics"/>
            <person name="Doyle S."/>
        </authorList>
    </citation>
    <scope>NUCLEOTIDE SEQUENCE [LARGE SCALE GENOMIC DNA]</scope>
    <source>
        <strain evidence="15 16">NCTC9426</strain>
    </source>
</reference>
<feature type="active site" description="Proton acceptor" evidence="10">
    <location>
        <position position="63"/>
    </location>
</feature>
<evidence type="ECO:0000256" key="2">
    <source>
        <dbReference type="ARBA" id="ARBA00004713"/>
    </source>
</evidence>
<keyword evidence="7 12" id="KW-0808">Transferase</keyword>
<keyword evidence="12" id="KW-0448">Lipopolysaccharide biosynthesis</keyword>
<protein>
    <recommendedName>
        <fullName evidence="5 12">3-deoxy-D-manno-octulosonic acid transferase</fullName>
        <shortName evidence="12">Kdo transferase</shortName>
        <ecNumber evidence="4 12">2.4.99.12</ecNumber>
    </recommendedName>
    <alternativeName>
        <fullName evidence="8 12">Lipid IV(A) 3-deoxy-D-manno-octulosonic acid transferase</fullName>
    </alternativeName>
</protein>
<dbReference type="PANTHER" id="PTHR42755:SF1">
    <property type="entry name" value="3-DEOXY-D-MANNO-OCTULOSONIC ACID TRANSFERASE, MITOCHONDRIAL-RELATED"/>
    <property type="match status" value="1"/>
</dbReference>